<comment type="caution">
    <text evidence="9">The sequence shown here is derived from an EMBL/GenBank/DDBJ whole genome shotgun (WGS) entry which is preliminary data.</text>
</comment>
<feature type="compositionally biased region" description="Polar residues" evidence="7">
    <location>
        <begin position="58"/>
        <end position="69"/>
    </location>
</feature>
<evidence type="ECO:0000256" key="6">
    <source>
        <dbReference type="PROSITE-ProRule" id="PRU00146"/>
    </source>
</evidence>
<dbReference type="Proteomes" id="UP000799441">
    <property type="component" value="Unassembled WGS sequence"/>
</dbReference>
<dbReference type="GO" id="GO:0045893">
    <property type="term" value="P:positive regulation of DNA-templated transcription"/>
    <property type="evidence" value="ECO:0007669"/>
    <property type="project" value="TreeGrafter"/>
</dbReference>
<feature type="compositionally biased region" description="Polar residues" evidence="7">
    <location>
        <begin position="313"/>
        <end position="326"/>
    </location>
</feature>
<evidence type="ECO:0000256" key="3">
    <source>
        <dbReference type="ARBA" id="ARBA00022771"/>
    </source>
</evidence>
<feature type="region of interest" description="Disordered" evidence="7">
    <location>
        <begin position="511"/>
        <end position="538"/>
    </location>
</feature>
<feature type="compositionally biased region" description="Basic and acidic residues" evidence="7">
    <location>
        <begin position="141"/>
        <end position="153"/>
    </location>
</feature>
<dbReference type="InterPro" id="IPR019786">
    <property type="entry name" value="Zinc_finger_PHD-type_CS"/>
</dbReference>
<reference evidence="9" key="1">
    <citation type="journal article" date="2020" name="Stud. Mycol.">
        <title>101 Dothideomycetes genomes: a test case for predicting lifestyles and emergence of pathogens.</title>
        <authorList>
            <person name="Haridas S."/>
            <person name="Albert R."/>
            <person name="Binder M."/>
            <person name="Bloem J."/>
            <person name="Labutti K."/>
            <person name="Salamov A."/>
            <person name="Andreopoulos B."/>
            <person name="Baker S."/>
            <person name="Barry K."/>
            <person name="Bills G."/>
            <person name="Bluhm B."/>
            <person name="Cannon C."/>
            <person name="Castanera R."/>
            <person name="Culley D."/>
            <person name="Daum C."/>
            <person name="Ezra D."/>
            <person name="Gonzalez J."/>
            <person name="Henrissat B."/>
            <person name="Kuo A."/>
            <person name="Liang C."/>
            <person name="Lipzen A."/>
            <person name="Lutzoni F."/>
            <person name="Magnuson J."/>
            <person name="Mondo S."/>
            <person name="Nolan M."/>
            <person name="Ohm R."/>
            <person name="Pangilinan J."/>
            <person name="Park H.-J."/>
            <person name="Ramirez L."/>
            <person name="Alfaro M."/>
            <person name="Sun H."/>
            <person name="Tritt A."/>
            <person name="Yoshinaga Y."/>
            <person name="Zwiers L.-H."/>
            <person name="Turgeon B."/>
            <person name="Goodwin S."/>
            <person name="Spatafora J."/>
            <person name="Crous P."/>
            <person name="Grigoriev I."/>
        </authorList>
    </citation>
    <scope>NUCLEOTIDE SEQUENCE</scope>
    <source>
        <strain evidence="9">CBS 116435</strain>
    </source>
</reference>
<accession>A0A9P4Q846</accession>
<evidence type="ECO:0000256" key="5">
    <source>
        <dbReference type="ARBA" id="ARBA00023242"/>
    </source>
</evidence>
<dbReference type="PANTHER" id="PTHR46174:SF1">
    <property type="entry name" value="CXXC-TYPE ZINC FINGER PROTEIN 1"/>
    <property type="match status" value="1"/>
</dbReference>
<protein>
    <recommendedName>
        <fullName evidence="8">PHD-type domain-containing protein</fullName>
    </recommendedName>
</protein>
<evidence type="ECO:0000313" key="9">
    <source>
        <dbReference type="EMBL" id="KAF2721240.1"/>
    </source>
</evidence>
<feature type="compositionally biased region" description="Polar residues" evidence="7">
    <location>
        <begin position="76"/>
        <end position="85"/>
    </location>
</feature>
<feature type="compositionally biased region" description="Polar residues" evidence="7">
    <location>
        <begin position="1"/>
        <end position="12"/>
    </location>
</feature>
<feature type="region of interest" description="Disordered" evidence="7">
    <location>
        <begin position="559"/>
        <end position="580"/>
    </location>
</feature>
<feature type="compositionally biased region" description="Polar residues" evidence="7">
    <location>
        <begin position="366"/>
        <end position="382"/>
    </location>
</feature>
<keyword evidence="10" id="KW-1185">Reference proteome</keyword>
<sequence length="806" mass="87772">MSFLSSLLNPTPQHAAGEEQQHQQQQRQQSSSASPTLSRKDSLPPIQHVQSPDEPRQHLSSSPSQQNAGSALPPLSTVTSASGDEQQLPHGTLHEGIDGGYDHGRRPSEIRPGSSGYSAQMELPPPIGGLQRKASSPTLEQYHHPSRSPEQRKATAIISPSQQSAGVSLPPLQGLHGHAQDADGEQPVLQRSNGSHESSHVSASHAESSFATPAQQDRLGSDVQPTTVMKRQSPPHPLPLAIIDNHPASPDGTAAEVIVKQEDRAPSQDLLHNEDRRLSMQSDREQHGLKPVASLKSETSLRNPSPLRDSSVPMPSTEKSPPSEQPLSKKRSAPTKKKGTAAITKKAPPIKKRKTEPKRGVKAVASSKTTPLNSSPAPSGRSSVDPGSEPFIDDEDEDSGPAGSDEDLYCICRKPDNGTFMIGCDGDCDDWFHGKCVGVEERNKHLIDKYICPSCTEAGIGRTTWKRMCRRIGCRQPARVAGVKSGKDVSKYCSEECGLLYFKEMVARTRGKEETGRLRRKSSFGHHKAEDGPGARGGVLSAGELKALADSSKSAGEFKHLGEGMLSPPATPDGKPSSHDKVEYSNFEQDMMDSIKTQKEHARERHQLLKDRMKFVNMVKQAATHTAAERELKPKEYCGYDPRLEWTEAQFKRWRDSPTGRQAFEQDTLLTTLVKTNGNGDAMEIDTDEDVDSFSVEACDRKKCARHHDWTKLMVDDLRAEMGDNGDKMRALEKDEKETREKAILRGKLGAGALEGEGSIEIHKGSMKENIDAGPLDTADAVIKSVEAENATGESVSELMVIDATA</sequence>
<name>A0A9P4Q846_9PEZI</name>
<dbReference type="InterPro" id="IPR011011">
    <property type="entry name" value="Znf_FYVE_PHD"/>
</dbReference>
<dbReference type="Gene3D" id="3.30.40.10">
    <property type="entry name" value="Zinc/RING finger domain, C3HC4 (zinc finger)"/>
    <property type="match status" value="1"/>
</dbReference>
<keyword evidence="4" id="KW-0862">Zinc</keyword>
<feature type="compositionally biased region" description="Basic and acidic residues" evidence="7">
    <location>
        <begin position="259"/>
        <end position="288"/>
    </location>
</feature>
<evidence type="ECO:0000256" key="7">
    <source>
        <dbReference type="SAM" id="MobiDB-lite"/>
    </source>
</evidence>
<dbReference type="GO" id="GO:0008270">
    <property type="term" value="F:zinc ion binding"/>
    <property type="evidence" value="ECO:0007669"/>
    <property type="project" value="UniProtKB-KW"/>
</dbReference>
<dbReference type="PANTHER" id="PTHR46174">
    <property type="entry name" value="CXXC-TYPE ZINC FINGER PROTEIN 1"/>
    <property type="match status" value="1"/>
</dbReference>
<dbReference type="InterPro" id="IPR037869">
    <property type="entry name" value="Spp1/CFP1"/>
</dbReference>
<evidence type="ECO:0000256" key="4">
    <source>
        <dbReference type="ARBA" id="ARBA00022833"/>
    </source>
</evidence>
<organism evidence="9 10">
    <name type="scientific">Polychaeton citri CBS 116435</name>
    <dbReference type="NCBI Taxonomy" id="1314669"/>
    <lineage>
        <taxon>Eukaryota</taxon>
        <taxon>Fungi</taxon>
        <taxon>Dikarya</taxon>
        <taxon>Ascomycota</taxon>
        <taxon>Pezizomycotina</taxon>
        <taxon>Dothideomycetes</taxon>
        <taxon>Dothideomycetidae</taxon>
        <taxon>Capnodiales</taxon>
        <taxon>Capnodiaceae</taxon>
        <taxon>Polychaeton</taxon>
    </lineage>
</organism>
<evidence type="ECO:0000313" key="10">
    <source>
        <dbReference type="Proteomes" id="UP000799441"/>
    </source>
</evidence>
<dbReference type="SMART" id="SM00249">
    <property type="entry name" value="PHD"/>
    <property type="match status" value="1"/>
</dbReference>
<keyword evidence="5" id="KW-0539">Nucleus</keyword>
<dbReference type="GO" id="GO:0048188">
    <property type="term" value="C:Set1C/COMPASS complex"/>
    <property type="evidence" value="ECO:0007669"/>
    <property type="project" value="InterPro"/>
</dbReference>
<feature type="region of interest" description="Disordered" evidence="7">
    <location>
        <begin position="1"/>
        <end position="403"/>
    </location>
</feature>
<feature type="compositionally biased region" description="Basic residues" evidence="7">
    <location>
        <begin position="328"/>
        <end position="339"/>
    </location>
</feature>
<feature type="compositionally biased region" description="Low complexity" evidence="7">
    <location>
        <begin position="22"/>
        <end position="34"/>
    </location>
</feature>
<dbReference type="InterPro" id="IPR001965">
    <property type="entry name" value="Znf_PHD"/>
</dbReference>
<dbReference type="OrthoDB" id="436852at2759"/>
<dbReference type="InterPro" id="IPR013083">
    <property type="entry name" value="Znf_RING/FYVE/PHD"/>
</dbReference>
<dbReference type="Pfam" id="PF00628">
    <property type="entry name" value="PHD"/>
    <property type="match status" value="1"/>
</dbReference>
<dbReference type="PROSITE" id="PS50016">
    <property type="entry name" value="ZF_PHD_2"/>
    <property type="match status" value="1"/>
</dbReference>
<evidence type="ECO:0000259" key="8">
    <source>
        <dbReference type="PROSITE" id="PS50016"/>
    </source>
</evidence>
<evidence type="ECO:0000256" key="2">
    <source>
        <dbReference type="ARBA" id="ARBA00022723"/>
    </source>
</evidence>
<feature type="domain" description="PHD-type" evidence="8">
    <location>
        <begin position="407"/>
        <end position="458"/>
    </location>
</feature>
<dbReference type="EMBL" id="MU003792">
    <property type="protein sequence ID" value="KAF2721240.1"/>
    <property type="molecule type" value="Genomic_DNA"/>
</dbReference>
<keyword evidence="2" id="KW-0479">Metal-binding</keyword>
<dbReference type="PROSITE" id="PS01359">
    <property type="entry name" value="ZF_PHD_1"/>
    <property type="match status" value="1"/>
</dbReference>
<dbReference type="SUPFAM" id="SSF57903">
    <property type="entry name" value="FYVE/PHD zinc finger"/>
    <property type="match status" value="1"/>
</dbReference>
<dbReference type="AlphaFoldDB" id="A0A9P4Q846"/>
<keyword evidence="3 6" id="KW-0863">Zinc-finger</keyword>
<feature type="compositionally biased region" description="Acidic residues" evidence="7">
    <location>
        <begin position="391"/>
        <end position="403"/>
    </location>
</feature>
<comment type="subcellular location">
    <subcellularLocation>
        <location evidence="1">Nucleus</location>
    </subcellularLocation>
</comment>
<proteinExistence type="predicted"/>
<feature type="compositionally biased region" description="Basic and acidic residues" evidence="7">
    <location>
        <begin position="92"/>
        <end position="109"/>
    </location>
</feature>
<evidence type="ECO:0000256" key="1">
    <source>
        <dbReference type="ARBA" id="ARBA00004123"/>
    </source>
</evidence>
<gene>
    <name evidence="9" type="ORF">K431DRAFT_285072</name>
</gene>
<feature type="compositionally biased region" description="Low complexity" evidence="7">
    <location>
        <begin position="200"/>
        <end position="209"/>
    </location>
</feature>
<dbReference type="InterPro" id="IPR019787">
    <property type="entry name" value="Znf_PHD-finger"/>
</dbReference>